<sequence>MDSLDILAATHAQMGRAIPQRGHECRVSALEPGLCAHDASFAGHKVICLLRPQRMAQVMRIVNSTVAGTAIGVHVGEVAGNVNNENPGLWPSNHLALGGAQYWPFPDTFDRRRLRRPVCILCLVAGSTW</sequence>
<evidence type="ECO:0000313" key="2">
    <source>
        <dbReference type="Proteomes" id="UP000008066"/>
    </source>
</evidence>
<organism evidence="2">
    <name type="scientific">Chaetomium thermophilum (strain DSM 1495 / CBS 144.50 / IMI 039719)</name>
    <name type="common">Thermochaetoides thermophila</name>
    <dbReference type="NCBI Taxonomy" id="759272"/>
    <lineage>
        <taxon>Eukaryota</taxon>
        <taxon>Fungi</taxon>
        <taxon>Dikarya</taxon>
        <taxon>Ascomycota</taxon>
        <taxon>Pezizomycotina</taxon>
        <taxon>Sordariomycetes</taxon>
        <taxon>Sordariomycetidae</taxon>
        <taxon>Sordariales</taxon>
        <taxon>Chaetomiaceae</taxon>
        <taxon>Thermochaetoides</taxon>
    </lineage>
</organism>
<proteinExistence type="predicted"/>
<evidence type="ECO:0000313" key="1">
    <source>
        <dbReference type="EMBL" id="EGS22449.1"/>
    </source>
</evidence>
<dbReference type="EMBL" id="GL988040">
    <property type="protein sequence ID" value="EGS22449.1"/>
    <property type="molecule type" value="Genomic_DNA"/>
</dbReference>
<name>G0S366_CHATD</name>
<protein>
    <submittedName>
        <fullName evidence="1">Uncharacterized protein</fullName>
    </submittedName>
</protein>
<dbReference type="KEGG" id="cthr:CTHT_0019840"/>
<dbReference type="AlphaFoldDB" id="G0S366"/>
<dbReference type="Proteomes" id="UP000008066">
    <property type="component" value="Unassembled WGS sequence"/>
</dbReference>
<dbReference type="RefSeq" id="XP_006692468.1">
    <property type="nucleotide sequence ID" value="XM_006692405.1"/>
</dbReference>
<accession>G0S366</accession>
<gene>
    <name evidence="1" type="ORF">CTHT_0019840</name>
</gene>
<dbReference type="GeneID" id="18256022"/>
<reference evidence="1 2" key="1">
    <citation type="journal article" date="2011" name="Cell">
        <title>Insight into structure and assembly of the nuclear pore complex by utilizing the genome of a eukaryotic thermophile.</title>
        <authorList>
            <person name="Amlacher S."/>
            <person name="Sarges P."/>
            <person name="Flemming D."/>
            <person name="van Noort V."/>
            <person name="Kunze R."/>
            <person name="Devos D.P."/>
            <person name="Arumugam M."/>
            <person name="Bork P."/>
            <person name="Hurt E."/>
        </authorList>
    </citation>
    <scope>NUCLEOTIDE SEQUENCE [LARGE SCALE GENOMIC DNA]</scope>
    <source>
        <strain evidence="2">DSM 1495 / CBS 144.50 / IMI 039719</strain>
    </source>
</reference>
<dbReference type="HOGENOM" id="CLU_1948588_0_0_1"/>
<keyword evidence="2" id="KW-1185">Reference proteome</keyword>